<dbReference type="PANTHER" id="PTHR43317">
    <property type="entry name" value="THERMOSPERMINE SYNTHASE ACAULIS5"/>
    <property type="match status" value="1"/>
</dbReference>
<organism evidence="2 3">
    <name type="scientific">Candidatus Amesbacteria bacterium RIFCSPLOWO2_01_FULL_48_25</name>
    <dbReference type="NCBI Taxonomy" id="1797259"/>
    <lineage>
        <taxon>Bacteria</taxon>
        <taxon>Candidatus Amesiibacteriota</taxon>
    </lineage>
</organism>
<sequence>MFGPKILEEFDSPYSGKIKVMQGWGYKYVSTGYWTQSGGIIKDVWQPVFQKLKTIDLKLKSWLILGLATGTVARLIPQPVKIIGVEIDPIMIAIGKKHFGLDQIPNLKFVIKDANDYLFKTKDHFDYILVDLYLGDQIPKFVYSNKFLGQLDQLGQLVILNHLFHSDSQKHAALELAEKLKKYFTSVTPIRSLTNLLLVCQ</sequence>
<dbReference type="SUPFAM" id="SSF53335">
    <property type="entry name" value="S-adenosyl-L-methionine-dependent methyltransferases"/>
    <property type="match status" value="1"/>
</dbReference>
<protein>
    <recommendedName>
        <fullName evidence="4">Methyltransferase domain-containing protein</fullName>
    </recommendedName>
</protein>
<dbReference type="InterPro" id="IPR029063">
    <property type="entry name" value="SAM-dependent_MTases_sf"/>
</dbReference>
<evidence type="ECO:0000313" key="2">
    <source>
        <dbReference type="EMBL" id="OGD04085.1"/>
    </source>
</evidence>
<name>A0A1F4ZD42_9BACT</name>
<dbReference type="Proteomes" id="UP000177080">
    <property type="component" value="Unassembled WGS sequence"/>
</dbReference>
<evidence type="ECO:0000313" key="3">
    <source>
        <dbReference type="Proteomes" id="UP000177080"/>
    </source>
</evidence>
<dbReference type="PANTHER" id="PTHR43317:SF1">
    <property type="entry name" value="THERMOSPERMINE SYNTHASE ACAULIS5"/>
    <property type="match status" value="1"/>
</dbReference>
<proteinExistence type="predicted"/>
<keyword evidence="1" id="KW-0620">Polyamine biosynthesis</keyword>
<gene>
    <name evidence="2" type="ORF">A2989_01655</name>
</gene>
<dbReference type="AlphaFoldDB" id="A0A1F4ZD42"/>
<dbReference type="GO" id="GO:0006596">
    <property type="term" value="P:polyamine biosynthetic process"/>
    <property type="evidence" value="ECO:0007669"/>
    <property type="project" value="UniProtKB-KW"/>
</dbReference>
<dbReference type="CDD" id="cd02440">
    <property type="entry name" value="AdoMet_MTases"/>
    <property type="match status" value="1"/>
</dbReference>
<accession>A0A1F4ZD42</accession>
<comment type="caution">
    <text evidence="2">The sequence shown here is derived from an EMBL/GenBank/DDBJ whole genome shotgun (WGS) entry which is preliminary data.</text>
</comment>
<dbReference type="EMBL" id="MEXN01000003">
    <property type="protein sequence ID" value="OGD04085.1"/>
    <property type="molecule type" value="Genomic_DNA"/>
</dbReference>
<dbReference type="STRING" id="1797259.A2989_01655"/>
<dbReference type="Gene3D" id="3.40.50.150">
    <property type="entry name" value="Vaccinia Virus protein VP39"/>
    <property type="match status" value="1"/>
</dbReference>
<evidence type="ECO:0000256" key="1">
    <source>
        <dbReference type="ARBA" id="ARBA00023115"/>
    </source>
</evidence>
<evidence type="ECO:0008006" key="4">
    <source>
        <dbReference type="Google" id="ProtNLM"/>
    </source>
</evidence>
<reference evidence="2 3" key="1">
    <citation type="journal article" date="2016" name="Nat. Commun.">
        <title>Thousands of microbial genomes shed light on interconnected biogeochemical processes in an aquifer system.</title>
        <authorList>
            <person name="Anantharaman K."/>
            <person name="Brown C.T."/>
            <person name="Hug L.A."/>
            <person name="Sharon I."/>
            <person name="Castelle C.J."/>
            <person name="Probst A.J."/>
            <person name="Thomas B.C."/>
            <person name="Singh A."/>
            <person name="Wilkins M.J."/>
            <person name="Karaoz U."/>
            <person name="Brodie E.L."/>
            <person name="Williams K.H."/>
            <person name="Hubbard S.S."/>
            <person name="Banfield J.F."/>
        </authorList>
    </citation>
    <scope>NUCLEOTIDE SEQUENCE [LARGE SCALE GENOMIC DNA]</scope>
</reference>